<name>A0A0M3JNB0_ANISI</name>
<dbReference type="WBParaSite" id="ASIM_0000915001-mRNA-1">
    <property type="protein sequence ID" value="ASIM_0000915001-mRNA-1"/>
    <property type="gene ID" value="ASIM_0000915001"/>
</dbReference>
<evidence type="ECO:0000313" key="1">
    <source>
        <dbReference type="WBParaSite" id="ASIM_0000915001-mRNA-1"/>
    </source>
</evidence>
<reference evidence="1" key="1">
    <citation type="submission" date="2017-02" db="UniProtKB">
        <authorList>
            <consortium name="WormBaseParasite"/>
        </authorList>
    </citation>
    <scope>IDENTIFICATION</scope>
</reference>
<accession>A0A0M3JNB0</accession>
<proteinExistence type="predicted"/>
<dbReference type="AlphaFoldDB" id="A0A0M3JNB0"/>
<sequence>LQDGLLDDEVVPVEIPQKNGPPRIFREDEELKRLNEAKARQIQNF</sequence>
<protein>
    <submittedName>
        <fullName evidence="1">TIMELESS-interacting protein</fullName>
    </submittedName>
</protein>
<organism evidence="1">
    <name type="scientific">Anisakis simplex</name>
    <name type="common">Herring worm</name>
    <dbReference type="NCBI Taxonomy" id="6269"/>
    <lineage>
        <taxon>Eukaryota</taxon>
        <taxon>Metazoa</taxon>
        <taxon>Ecdysozoa</taxon>
        <taxon>Nematoda</taxon>
        <taxon>Chromadorea</taxon>
        <taxon>Rhabditida</taxon>
        <taxon>Spirurina</taxon>
        <taxon>Ascaridomorpha</taxon>
        <taxon>Ascaridoidea</taxon>
        <taxon>Anisakidae</taxon>
        <taxon>Anisakis</taxon>
        <taxon>Anisakis simplex complex</taxon>
    </lineage>
</organism>